<dbReference type="EMBL" id="REGN01006450">
    <property type="protein sequence ID" value="RNA09508.1"/>
    <property type="molecule type" value="Genomic_DNA"/>
</dbReference>
<protein>
    <submittedName>
        <fullName evidence="2">Uncharacterized protein</fullName>
    </submittedName>
</protein>
<reference evidence="2 3" key="1">
    <citation type="journal article" date="2018" name="Sci. Rep.">
        <title>Genomic signatures of local adaptation to the degree of environmental predictability in rotifers.</title>
        <authorList>
            <person name="Franch-Gras L."/>
            <person name="Hahn C."/>
            <person name="Garcia-Roger E.M."/>
            <person name="Carmona M.J."/>
            <person name="Serra M."/>
            <person name="Gomez A."/>
        </authorList>
    </citation>
    <scope>NUCLEOTIDE SEQUENCE [LARGE SCALE GENOMIC DNA]</scope>
    <source>
        <strain evidence="2">HYR1</strain>
    </source>
</reference>
<dbReference type="Proteomes" id="UP000276133">
    <property type="component" value="Unassembled WGS sequence"/>
</dbReference>
<feature type="transmembrane region" description="Helical" evidence="1">
    <location>
        <begin position="12"/>
        <end position="34"/>
    </location>
</feature>
<name>A0A3M7QEX0_BRAPC</name>
<evidence type="ECO:0000256" key="1">
    <source>
        <dbReference type="SAM" id="Phobius"/>
    </source>
</evidence>
<keyword evidence="1" id="KW-0472">Membrane</keyword>
<proteinExistence type="predicted"/>
<gene>
    <name evidence="2" type="ORF">BpHYR1_034808</name>
</gene>
<evidence type="ECO:0000313" key="2">
    <source>
        <dbReference type="EMBL" id="RNA09508.1"/>
    </source>
</evidence>
<evidence type="ECO:0000313" key="3">
    <source>
        <dbReference type="Proteomes" id="UP000276133"/>
    </source>
</evidence>
<accession>A0A3M7QEX0</accession>
<keyword evidence="1" id="KW-0812">Transmembrane</keyword>
<dbReference type="AlphaFoldDB" id="A0A3M7QEX0"/>
<comment type="caution">
    <text evidence="2">The sequence shown here is derived from an EMBL/GenBank/DDBJ whole genome shotgun (WGS) entry which is preliminary data.</text>
</comment>
<sequence length="95" mass="11125">MVGVQHLNVFLRILSALVAFDTALDICKIMLLRYDVFTKFKIRRICTCYIDFLAHSRNLIIQLLWELVVNFGQLNKIIKESFDKKIALIIIVKKL</sequence>
<organism evidence="2 3">
    <name type="scientific">Brachionus plicatilis</name>
    <name type="common">Marine rotifer</name>
    <name type="synonym">Brachionus muelleri</name>
    <dbReference type="NCBI Taxonomy" id="10195"/>
    <lineage>
        <taxon>Eukaryota</taxon>
        <taxon>Metazoa</taxon>
        <taxon>Spiralia</taxon>
        <taxon>Gnathifera</taxon>
        <taxon>Rotifera</taxon>
        <taxon>Eurotatoria</taxon>
        <taxon>Monogononta</taxon>
        <taxon>Pseudotrocha</taxon>
        <taxon>Ploima</taxon>
        <taxon>Brachionidae</taxon>
        <taxon>Brachionus</taxon>
    </lineage>
</organism>
<keyword evidence="3" id="KW-1185">Reference proteome</keyword>
<keyword evidence="1" id="KW-1133">Transmembrane helix</keyword>